<dbReference type="InterPro" id="IPR016047">
    <property type="entry name" value="M23ase_b-sheet_dom"/>
</dbReference>
<evidence type="ECO:0000256" key="2">
    <source>
        <dbReference type="SAM" id="Phobius"/>
    </source>
</evidence>
<evidence type="ECO:0000313" key="6">
    <source>
        <dbReference type="Proteomes" id="UP000002754"/>
    </source>
</evidence>
<dbReference type="Gene3D" id="2.70.70.10">
    <property type="entry name" value="Glucose Permease (Domain IIA)"/>
    <property type="match status" value="1"/>
</dbReference>
<dbReference type="eggNOG" id="COG0739">
    <property type="taxonomic scope" value="Bacteria"/>
</dbReference>
<keyword evidence="2" id="KW-0472">Membrane</keyword>
<dbReference type="Proteomes" id="UP000002754">
    <property type="component" value="Unassembled WGS sequence"/>
</dbReference>
<comment type="caution">
    <text evidence="4">The sequence shown here is derived from an EMBL/GenBank/DDBJ whole genome shotgun (WGS) entry which is preliminary data.</text>
</comment>
<dbReference type="AlphaFoldDB" id="A0A094XE51"/>
<dbReference type="InterPro" id="IPR050570">
    <property type="entry name" value="Cell_wall_metabolism_enzyme"/>
</dbReference>
<dbReference type="Pfam" id="PF01551">
    <property type="entry name" value="Peptidase_M23"/>
    <property type="match status" value="1"/>
</dbReference>
<name>A0A094XE51_ALKAL</name>
<evidence type="ECO:0000313" key="4">
    <source>
        <dbReference type="EMBL" id="KGA97065.1"/>
    </source>
</evidence>
<feature type="transmembrane region" description="Helical" evidence="2">
    <location>
        <begin position="27"/>
        <end position="47"/>
    </location>
</feature>
<feature type="region of interest" description="Disordered" evidence="1">
    <location>
        <begin position="237"/>
        <end position="309"/>
    </location>
</feature>
<dbReference type="EMBL" id="JALP01000030">
    <property type="protein sequence ID" value="THG92000.1"/>
    <property type="molecule type" value="Genomic_DNA"/>
</dbReference>
<protein>
    <recommendedName>
        <fullName evidence="3">M23ase beta-sheet core domain-containing protein</fullName>
    </recommendedName>
</protein>
<dbReference type="RefSeq" id="WP_003322708.1">
    <property type="nucleotide sequence ID" value="NZ_ALPT02000038.1"/>
</dbReference>
<accession>A0A094XE51</accession>
<keyword evidence="2" id="KW-1133">Transmembrane helix</keyword>
<evidence type="ECO:0000259" key="3">
    <source>
        <dbReference type="Pfam" id="PF01551"/>
    </source>
</evidence>
<feature type="compositionally biased region" description="Acidic residues" evidence="1">
    <location>
        <begin position="268"/>
        <end position="299"/>
    </location>
</feature>
<dbReference type="CDD" id="cd12797">
    <property type="entry name" value="M23_peptidase"/>
    <property type="match status" value="1"/>
</dbReference>
<evidence type="ECO:0000313" key="5">
    <source>
        <dbReference type="EMBL" id="THG92000.1"/>
    </source>
</evidence>
<reference evidence="4 6" key="1">
    <citation type="journal article" date="2014" name="Genome Announc.">
        <title>Draft Genome Sequence of Bacillus alcalophilus AV1934, a Classic Alkaliphile Isolated from Human Feces in 1934.</title>
        <authorList>
            <person name="Attie O."/>
            <person name="Jayaprakash A."/>
            <person name="Shah H."/>
            <person name="Paulsen I.T."/>
            <person name="Morino M."/>
            <person name="Takahashi Y."/>
            <person name="Narumi I."/>
            <person name="Sachidanandam R."/>
            <person name="Satoh K."/>
            <person name="Ito M."/>
            <person name="Krulwich T.A."/>
        </authorList>
    </citation>
    <scope>NUCLEOTIDE SEQUENCE [LARGE SCALE GENOMIC DNA]</scope>
    <source>
        <strain evidence="4 6">AV1934</strain>
    </source>
</reference>
<organism evidence="4 6">
    <name type="scientific">Alkalihalobacillus alcalophilus ATCC 27647 = CGMCC 1.3604</name>
    <dbReference type="NCBI Taxonomy" id="1218173"/>
    <lineage>
        <taxon>Bacteria</taxon>
        <taxon>Bacillati</taxon>
        <taxon>Bacillota</taxon>
        <taxon>Bacilli</taxon>
        <taxon>Bacillales</taxon>
        <taxon>Bacillaceae</taxon>
        <taxon>Alkalihalobacillus</taxon>
    </lineage>
</organism>
<keyword evidence="2" id="KW-0812">Transmembrane</keyword>
<dbReference type="STRING" id="1218173.BALCAV_0212565"/>
<dbReference type="EMBL" id="ALPT02000038">
    <property type="protein sequence ID" value="KGA97065.1"/>
    <property type="molecule type" value="Genomic_DNA"/>
</dbReference>
<dbReference type="Proteomes" id="UP000297014">
    <property type="component" value="Unassembled WGS sequence"/>
</dbReference>
<proteinExistence type="predicted"/>
<dbReference type="GO" id="GO:0004222">
    <property type="term" value="F:metalloendopeptidase activity"/>
    <property type="evidence" value="ECO:0007669"/>
    <property type="project" value="TreeGrafter"/>
</dbReference>
<evidence type="ECO:0000256" key="1">
    <source>
        <dbReference type="SAM" id="MobiDB-lite"/>
    </source>
</evidence>
<sequence>MREDENKRSSEEKTLSVQVKRLMRKRWVAPALYLVVAAGILSAVFILNGQEESTNPDGEVEINDPSFVYDEEAVEAAVSNEVLKMPADESEVELVGFFYDHNGTSEEKQAALVSYNSSFHQNFGLDYAMPGAEDSFDVTAALTGTVVKAEKQPIFGYVVELNHKDGLVTYYHSLANLDVTVGDTVNQGEILGQAGRNEYNKDAGVHVHFELRYDGVQVNPTDLFQQPIDAIFEVVQSDEDGKEAEDKDGKEEEPAEGSEQPTENTPTDTEDPADKEDEDSDQEEDGAEDANDADDEEAVESIGNVTLLM</sequence>
<dbReference type="PANTHER" id="PTHR21666">
    <property type="entry name" value="PEPTIDASE-RELATED"/>
    <property type="match status" value="1"/>
</dbReference>
<dbReference type="InterPro" id="IPR011055">
    <property type="entry name" value="Dup_hybrid_motif"/>
</dbReference>
<dbReference type="SUPFAM" id="SSF51261">
    <property type="entry name" value="Duplicated hybrid motif"/>
    <property type="match status" value="1"/>
</dbReference>
<feature type="domain" description="M23ase beta-sheet core" evidence="3">
    <location>
        <begin position="122"/>
        <end position="220"/>
    </location>
</feature>
<evidence type="ECO:0000313" key="7">
    <source>
        <dbReference type="Proteomes" id="UP000297014"/>
    </source>
</evidence>
<gene>
    <name evidence="5" type="ORF">AJ85_21530</name>
    <name evidence="4" type="ORF">BALCAV_0212565</name>
</gene>
<feature type="compositionally biased region" description="Low complexity" evidence="1">
    <location>
        <begin position="257"/>
        <end position="267"/>
    </location>
</feature>
<keyword evidence="6" id="KW-1185">Reference proteome</keyword>
<dbReference type="PANTHER" id="PTHR21666:SF291">
    <property type="entry name" value="STAGE II SPORULATION PROTEIN Q"/>
    <property type="match status" value="1"/>
</dbReference>
<dbReference type="OrthoDB" id="2050153at2"/>
<reference evidence="5 7" key="2">
    <citation type="submission" date="2014-01" db="EMBL/GenBank/DDBJ databases">
        <title>Draft genome sequencing of Bacillus alcalophilus CGMCC 1.3604.</title>
        <authorList>
            <person name="Yang J."/>
            <person name="Diao L."/>
            <person name="Yang S."/>
        </authorList>
    </citation>
    <scope>NUCLEOTIDE SEQUENCE [LARGE SCALE GENOMIC DNA]</scope>
    <source>
        <strain evidence="5 7">CGMCC 1.3604</strain>
    </source>
</reference>